<dbReference type="Proteomes" id="UP000307943">
    <property type="component" value="Unassembled WGS sequence"/>
</dbReference>
<sequence length="382" mass="41954">MDSAWLAQSFSVNLVSVILVCIVLASVLQGAVRGASGSAQRFMLFAAEGVATVVSVIVAWKLSDVLSPALQSWLVSKQIGIPNEEIGIFRQMYYTFVTGVRDFPLLRIGIVFVLVYLACKTVLVRIWMFVAFSTGLLGKTSGEGGRSWMSSGVGGAIGALIGCGRALLLIACLFVYTALYPQSSFTKYVQASDLYMQGATQVIAPVGGELLVDRLPVFAKAVGQEFNQILQRKYEVIDARIPNDIAEAAKQVTAGKEGDEAKARALYQWVGTRVQYDWDKVEQYEQKRIWKEQSPEDTFSTRMGVCIDYSRLYAVMARSVGLDVKVVTGLGYDGQGGYGPHAWNEVYLAEESKWVPLDSTWMSSGGNWFNPPGFDKTHIRQA</sequence>
<dbReference type="RefSeq" id="WP_139604849.1">
    <property type="nucleotide sequence ID" value="NZ_VDCQ01000039.1"/>
</dbReference>
<dbReference type="Gene3D" id="3.10.620.30">
    <property type="match status" value="1"/>
</dbReference>
<dbReference type="PANTHER" id="PTHR33490:SF3">
    <property type="entry name" value="CONSERVED INTEGRAL MEMBRANE PROTEIN"/>
    <property type="match status" value="1"/>
</dbReference>
<dbReference type="InterPro" id="IPR002931">
    <property type="entry name" value="Transglutaminase-like"/>
</dbReference>
<keyword evidence="1" id="KW-1133">Transmembrane helix</keyword>
<gene>
    <name evidence="3" type="ORF">FE784_24275</name>
</gene>
<feature type="transmembrane region" description="Helical" evidence="1">
    <location>
        <begin position="153"/>
        <end position="179"/>
    </location>
</feature>
<dbReference type="SUPFAM" id="SSF54001">
    <property type="entry name" value="Cysteine proteinases"/>
    <property type="match status" value="1"/>
</dbReference>
<dbReference type="OrthoDB" id="1817605at2"/>
<evidence type="ECO:0000313" key="4">
    <source>
        <dbReference type="Proteomes" id="UP000307943"/>
    </source>
</evidence>
<evidence type="ECO:0000313" key="3">
    <source>
        <dbReference type="EMBL" id="TNJ63709.1"/>
    </source>
</evidence>
<dbReference type="InterPro" id="IPR038765">
    <property type="entry name" value="Papain-like_cys_pep_sf"/>
</dbReference>
<dbReference type="EMBL" id="VDCQ01000039">
    <property type="protein sequence ID" value="TNJ63709.1"/>
    <property type="molecule type" value="Genomic_DNA"/>
</dbReference>
<dbReference type="PANTHER" id="PTHR33490">
    <property type="entry name" value="BLR5614 PROTEIN-RELATED"/>
    <property type="match status" value="1"/>
</dbReference>
<comment type="caution">
    <text evidence="3">The sequence shown here is derived from an EMBL/GenBank/DDBJ whole genome shotgun (WGS) entry which is preliminary data.</text>
</comment>
<dbReference type="Pfam" id="PF01841">
    <property type="entry name" value="Transglut_core"/>
    <property type="match status" value="1"/>
</dbReference>
<dbReference type="SMART" id="SM00460">
    <property type="entry name" value="TGc"/>
    <property type="match status" value="1"/>
</dbReference>
<feature type="transmembrane region" description="Helical" evidence="1">
    <location>
        <begin position="12"/>
        <end position="32"/>
    </location>
</feature>
<proteinExistence type="predicted"/>
<keyword evidence="4" id="KW-1185">Reference proteome</keyword>
<evidence type="ECO:0000259" key="2">
    <source>
        <dbReference type="SMART" id="SM00460"/>
    </source>
</evidence>
<organism evidence="3 4">
    <name type="scientific">Paenibacillus hemerocallicola</name>
    <dbReference type="NCBI Taxonomy" id="1172614"/>
    <lineage>
        <taxon>Bacteria</taxon>
        <taxon>Bacillati</taxon>
        <taxon>Bacillota</taxon>
        <taxon>Bacilli</taxon>
        <taxon>Bacillales</taxon>
        <taxon>Paenibacillaceae</taxon>
        <taxon>Paenibacillus</taxon>
    </lineage>
</organism>
<keyword evidence="1" id="KW-0472">Membrane</keyword>
<evidence type="ECO:0000256" key="1">
    <source>
        <dbReference type="SAM" id="Phobius"/>
    </source>
</evidence>
<dbReference type="AlphaFoldDB" id="A0A5C4T674"/>
<feature type="domain" description="Transglutaminase-like" evidence="2">
    <location>
        <begin position="298"/>
        <end position="361"/>
    </location>
</feature>
<protein>
    <submittedName>
        <fullName evidence="3">Transglutaminase domain-containing protein</fullName>
    </submittedName>
</protein>
<keyword evidence="1" id="KW-0812">Transmembrane</keyword>
<feature type="transmembrane region" description="Helical" evidence="1">
    <location>
        <begin position="108"/>
        <end position="132"/>
    </location>
</feature>
<accession>A0A5C4T674</accession>
<reference evidence="3 4" key="1">
    <citation type="submission" date="2019-05" db="EMBL/GenBank/DDBJ databases">
        <title>We sequenced the genome of Paenibacillus hemerocallicola KCTC 33185 for further insight into its adaptation and study the phylogeny of Paenibacillus.</title>
        <authorList>
            <person name="Narsing Rao M.P."/>
        </authorList>
    </citation>
    <scope>NUCLEOTIDE SEQUENCE [LARGE SCALE GENOMIC DNA]</scope>
    <source>
        <strain evidence="3 4">KCTC 33185</strain>
    </source>
</reference>
<name>A0A5C4T674_9BACL</name>